<reference evidence="10 11" key="1">
    <citation type="submission" date="2017-06" db="EMBL/GenBank/DDBJ databases">
        <title>Ant-infecting Ophiocordyceps genomes reveal a high diversity of potential behavioral manipulation genes and a possible major role for enterotoxins.</title>
        <authorList>
            <person name="De Bekker C."/>
            <person name="Evans H.C."/>
            <person name="Brachmann A."/>
            <person name="Hughes D.P."/>
        </authorList>
    </citation>
    <scope>NUCLEOTIDE SEQUENCE [LARGE SCALE GENOMIC DNA]</scope>
    <source>
        <strain evidence="10 11">Map16</strain>
    </source>
</reference>
<feature type="region of interest" description="Disordered" evidence="8">
    <location>
        <begin position="544"/>
        <end position="567"/>
    </location>
</feature>
<evidence type="ECO:0000256" key="8">
    <source>
        <dbReference type="SAM" id="MobiDB-lite"/>
    </source>
</evidence>
<evidence type="ECO:0000256" key="3">
    <source>
        <dbReference type="ARBA" id="ARBA00022729"/>
    </source>
</evidence>
<evidence type="ECO:0000313" key="11">
    <source>
        <dbReference type="Proteomes" id="UP000226431"/>
    </source>
</evidence>
<evidence type="ECO:0000256" key="1">
    <source>
        <dbReference type="ARBA" id="ARBA00004167"/>
    </source>
</evidence>
<dbReference type="Gene3D" id="2.30.30.40">
    <property type="entry name" value="SH3 Domains"/>
    <property type="match status" value="1"/>
</dbReference>
<dbReference type="GO" id="GO:0071944">
    <property type="term" value="C:cell periphery"/>
    <property type="evidence" value="ECO:0007669"/>
    <property type="project" value="UniProtKB-ARBA"/>
</dbReference>
<keyword evidence="2 9" id="KW-0812">Transmembrane</keyword>
<dbReference type="PRINTS" id="PR00213">
    <property type="entry name" value="MYELINP0"/>
</dbReference>
<sequence length="611" mass="64213">MRLLAVCEASGRSLRGGVAKRHVATRRHRRKALAVVAALASLAAAQADGGCVSLRGSKACAAFQSASVSTGSSLTQSYPFLQFVSDSSSLDNALTEYIKTSYVRDKYQNLLGCGGVNLTDPSNMYARFTTTVLCNVLVQQSIGPCQLSQDDARPVCADTCADFARSEAFVTADQDLCSHPNADLNKLIRADFTTCSLPDGALSRRCVAGVDNEPENCGFGNSTIGLCSYCAAGGINSTDTCCYSSNAETRCQGVRLPTVTPTLTFSTPVATSSATGTARASLDDDDDGHRHHGLSGGAIAGIVIGSVVGLILLALLLLLCIRMTRRRKGSQQGSIFNQPSPARKGPITAQMKQQTPPVGYEVLPGGRVTRMSALEGQSGESPTQQMAGLGIAGGAAAAAAAGHRAARHQAGEESSPSDSFGDSPESAPRGGMIRPPAAARRQGSLSSGSLLQSEGHQSPGGNEQSSPAGMGSQDSEQLPFFKDYYSQDDIHPGDRVAVLWAYQPRAVDEFALERGDMLKVVGIWDDGWATGVMMDERADEWEARRQAQRDSGVSNTVTEPRNPSPVSSQLEMKAFPLVCVCLPEHWRKTIEGDGSTDSAPEGTGNTPPKGG</sequence>
<evidence type="ECO:0000256" key="4">
    <source>
        <dbReference type="ARBA" id="ARBA00022989"/>
    </source>
</evidence>
<gene>
    <name evidence="10" type="ORF">CDD80_7200</name>
</gene>
<feature type="region of interest" description="Disordered" evidence="8">
    <location>
        <begin position="589"/>
        <end position="611"/>
    </location>
</feature>
<feature type="compositionally biased region" description="Polar residues" evidence="8">
    <location>
        <begin position="595"/>
        <end position="611"/>
    </location>
</feature>
<dbReference type="AlphaFoldDB" id="A0A2C5YJC3"/>
<dbReference type="SUPFAM" id="SSF50044">
    <property type="entry name" value="SH3-domain"/>
    <property type="match status" value="1"/>
</dbReference>
<evidence type="ECO:0000256" key="2">
    <source>
        <dbReference type="ARBA" id="ARBA00022692"/>
    </source>
</evidence>
<dbReference type="OrthoDB" id="2163411at2759"/>
<organism evidence="10 11">
    <name type="scientific">Ophiocordyceps camponoti-rufipedis</name>
    <dbReference type="NCBI Taxonomy" id="2004952"/>
    <lineage>
        <taxon>Eukaryota</taxon>
        <taxon>Fungi</taxon>
        <taxon>Dikarya</taxon>
        <taxon>Ascomycota</taxon>
        <taxon>Pezizomycotina</taxon>
        <taxon>Sordariomycetes</taxon>
        <taxon>Hypocreomycetidae</taxon>
        <taxon>Hypocreales</taxon>
        <taxon>Ophiocordycipitaceae</taxon>
        <taxon>Ophiocordyceps</taxon>
    </lineage>
</organism>
<feature type="compositionally biased region" description="Polar residues" evidence="8">
    <location>
        <begin position="330"/>
        <end position="340"/>
    </location>
</feature>
<evidence type="ECO:0000256" key="5">
    <source>
        <dbReference type="ARBA" id="ARBA00023136"/>
    </source>
</evidence>
<evidence type="ECO:0000256" key="6">
    <source>
        <dbReference type="ARBA" id="ARBA00023157"/>
    </source>
</evidence>
<keyword evidence="7" id="KW-0393">Immunoglobulin domain</keyword>
<dbReference type="GO" id="GO:0016020">
    <property type="term" value="C:membrane"/>
    <property type="evidence" value="ECO:0007669"/>
    <property type="project" value="UniProtKB-SubCell"/>
</dbReference>
<keyword evidence="6" id="KW-1015">Disulfide bond</keyword>
<feature type="compositionally biased region" description="Polar residues" evidence="8">
    <location>
        <begin position="459"/>
        <end position="476"/>
    </location>
</feature>
<keyword evidence="5 9" id="KW-0472">Membrane</keyword>
<dbReference type="Proteomes" id="UP000226431">
    <property type="component" value="Unassembled WGS sequence"/>
</dbReference>
<evidence type="ECO:0000256" key="9">
    <source>
        <dbReference type="SAM" id="Phobius"/>
    </source>
</evidence>
<keyword evidence="3" id="KW-0732">Signal</keyword>
<comment type="caution">
    <text evidence="10">The sequence shown here is derived from an EMBL/GenBank/DDBJ whole genome shotgun (WGS) entry which is preliminary data.</text>
</comment>
<feature type="compositionally biased region" description="Low complexity" evidence="8">
    <location>
        <begin position="442"/>
        <end position="457"/>
    </location>
</feature>
<evidence type="ECO:0000256" key="7">
    <source>
        <dbReference type="ARBA" id="ARBA00023319"/>
    </source>
</evidence>
<name>A0A2C5YJC3_9HYPO</name>
<feature type="transmembrane region" description="Helical" evidence="9">
    <location>
        <begin position="298"/>
        <end position="321"/>
    </location>
</feature>
<evidence type="ECO:0008006" key="12">
    <source>
        <dbReference type="Google" id="ProtNLM"/>
    </source>
</evidence>
<dbReference type="PANTHER" id="PTHR15549:SF26">
    <property type="entry name" value="AXIAL BUDDING PATTERN PROTEIN 2-RELATED"/>
    <property type="match status" value="1"/>
</dbReference>
<protein>
    <recommendedName>
        <fullName evidence="12">SH3 domain-containing protein</fullName>
    </recommendedName>
</protein>
<dbReference type="InterPro" id="IPR000920">
    <property type="entry name" value="Myelin_P0-rel"/>
</dbReference>
<comment type="subcellular location">
    <subcellularLocation>
        <location evidence="1">Membrane</location>
        <topology evidence="1">Single-pass membrane protein</topology>
    </subcellularLocation>
</comment>
<dbReference type="STRING" id="2004952.A0A2C5YJC3"/>
<feature type="compositionally biased region" description="Polar residues" evidence="8">
    <location>
        <begin position="549"/>
        <end position="567"/>
    </location>
</feature>
<accession>A0A2C5YJC3</accession>
<dbReference type="EMBL" id="NJES01000873">
    <property type="protein sequence ID" value="PHH68847.1"/>
    <property type="molecule type" value="Genomic_DNA"/>
</dbReference>
<evidence type="ECO:0000313" key="10">
    <source>
        <dbReference type="EMBL" id="PHH68847.1"/>
    </source>
</evidence>
<dbReference type="InterPro" id="IPR051694">
    <property type="entry name" value="Immunoregulatory_rcpt-like"/>
</dbReference>
<feature type="region of interest" description="Disordered" evidence="8">
    <location>
        <begin position="330"/>
        <end position="364"/>
    </location>
</feature>
<proteinExistence type="predicted"/>
<keyword evidence="4 9" id="KW-1133">Transmembrane helix</keyword>
<dbReference type="InterPro" id="IPR036028">
    <property type="entry name" value="SH3-like_dom_sf"/>
</dbReference>
<feature type="region of interest" description="Disordered" evidence="8">
    <location>
        <begin position="400"/>
        <end position="476"/>
    </location>
</feature>
<keyword evidence="11" id="KW-1185">Reference proteome</keyword>
<dbReference type="PANTHER" id="PTHR15549">
    <property type="entry name" value="PAIRED IMMUNOGLOBULIN-LIKE TYPE 2 RECEPTOR"/>
    <property type="match status" value="1"/>
</dbReference>